<organism evidence="3 4">
    <name type="scientific">Shewanella jiangmenensis</name>
    <dbReference type="NCBI Taxonomy" id="2837387"/>
    <lineage>
        <taxon>Bacteria</taxon>
        <taxon>Pseudomonadati</taxon>
        <taxon>Pseudomonadota</taxon>
        <taxon>Gammaproteobacteria</taxon>
        <taxon>Alteromonadales</taxon>
        <taxon>Shewanellaceae</taxon>
        <taxon>Shewanella</taxon>
    </lineage>
</organism>
<evidence type="ECO:0000313" key="4">
    <source>
        <dbReference type="Proteomes" id="UP001195903"/>
    </source>
</evidence>
<evidence type="ECO:0000259" key="2">
    <source>
        <dbReference type="PROSITE" id="PS50240"/>
    </source>
</evidence>
<dbReference type="PANTHER" id="PTHR24260">
    <property type="match status" value="1"/>
</dbReference>
<gene>
    <name evidence="3" type="ORF">KJI95_12610</name>
</gene>
<proteinExistence type="predicted"/>
<dbReference type="InterPro" id="IPR043504">
    <property type="entry name" value="Peptidase_S1_PA_chymotrypsin"/>
</dbReference>
<feature type="chain" id="PRO_5046386286" evidence="1">
    <location>
        <begin position="18"/>
        <end position="264"/>
    </location>
</feature>
<keyword evidence="1" id="KW-0732">Signal</keyword>
<accession>A0ABS5V8M9</accession>
<dbReference type="Gene3D" id="2.40.10.10">
    <property type="entry name" value="Trypsin-like serine proteases"/>
    <property type="match status" value="1"/>
</dbReference>
<dbReference type="InterPro" id="IPR001314">
    <property type="entry name" value="Peptidase_S1A"/>
</dbReference>
<dbReference type="PROSITE" id="PS50240">
    <property type="entry name" value="TRYPSIN_DOM"/>
    <property type="match status" value="1"/>
</dbReference>
<evidence type="ECO:0000313" key="3">
    <source>
        <dbReference type="EMBL" id="MBT1445363.1"/>
    </source>
</evidence>
<protein>
    <submittedName>
        <fullName evidence="3">Trypsin-like serine protease</fullName>
        <ecNumber evidence="3">3.4.21.-</ecNumber>
    </submittedName>
</protein>
<keyword evidence="3" id="KW-0378">Hydrolase</keyword>
<dbReference type="GO" id="GO:0016787">
    <property type="term" value="F:hydrolase activity"/>
    <property type="evidence" value="ECO:0007669"/>
    <property type="project" value="UniProtKB-KW"/>
</dbReference>
<dbReference type="InterPro" id="IPR009003">
    <property type="entry name" value="Peptidase_S1_PA"/>
</dbReference>
<dbReference type="SMART" id="SM00020">
    <property type="entry name" value="Tryp_SPc"/>
    <property type="match status" value="1"/>
</dbReference>
<dbReference type="RefSeq" id="WP_214507556.1">
    <property type="nucleotide sequence ID" value="NZ_JAHEPS010000004.1"/>
</dbReference>
<dbReference type="Proteomes" id="UP001195903">
    <property type="component" value="Unassembled WGS sequence"/>
</dbReference>
<keyword evidence="4" id="KW-1185">Reference proteome</keyword>
<dbReference type="PRINTS" id="PR00722">
    <property type="entry name" value="CHYMOTRYPSIN"/>
</dbReference>
<dbReference type="Pfam" id="PF00089">
    <property type="entry name" value="Trypsin"/>
    <property type="match status" value="1"/>
</dbReference>
<feature type="domain" description="Peptidase S1" evidence="2">
    <location>
        <begin position="56"/>
        <end position="248"/>
    </location>
</feature>
<dbReference type="InterPro" id="IPR001254">
    <property type="entry name" value="Trypsin_dom"/>
</dbReference>
<dbReference type="SUPFAM" id="SSF50494">
    <property type="entry name" value="Trypsin-like serine proteases"/>
    <property type="match status" value="1"/>
</dbReference>
<comment type="caution">
    <text evidence="3">The sequence shown here is derived from an EMBL/GenBank/DDBJ whole genome shotgun (WGS) entry which is preliminary data.</text>
</comment>
<dbReference type="PANTHER" id="PTHR24260:SF136">
    <property type="entry name" value="GH08193P-RELATED"/>
    <property type="match status" value="1"/>
</dbReference>
<dbReference type="EC" id="3.4.21.-" evidence="3"/>
<name>A0ABS5V8M9_9GAMM</name>
<sequence length="264" mass="28539">MKWMLLISLLISCASEAIIIRHDAADTAYIELAKTDNSTVSFYGVYKGKEFVAGTGSLISNQWIVTAAHVAKDLVIGGKVQFKDDTYHIEKVIRHPLWKDQQFPNDIALVKLSSAVTNATIAKLYDSSNEIGKVVTFVGRGDNGDGVTGVVGADEQLRAANNVVTAADEQWLRFVFDRGTDALPLEGISGPGDSGGPAYLYSDDAVCILGVSSWQNAEATGWEEGKYGVTENYSRISHFKSWIEQTMLQESQPAPEACPNGDAG</sequence>
<reference evidence="3 4" key="1">
    <citation type="submission" date="2021-05" db="EMBL/GenBank/DDBJ databases">
        <title>Shewanella sp. JM162201.</title>
        <authorList>
            <person name="Xu S."/>
            <person name="Li A."/>
        </authorList>
    </citation>
    <scope>NUCLEOTIDE SEQUENCE [LARGE SCALE GENOMIC DNA]</scope>
    <source>
        <strain evidence="3 4">JM162201</strain>
    </source>
</reference>
<dbReference type="EMBL" id="JAHEPS010000004">
    <property type="protein sequence ID" value="MBT1445363.1"/>
    <property type="molecule type" value="Genomic_DNA"/>
</dbReference>
<dbReference type="InterPro" id="IPR051333">
    <property type="entry name" value="CLIP_Serine_Protease"/>
</dbReference>
<feature type="signal peptide" evidence="1">
    <location>
        <begin position="1"/>
        <end position="17"/>
    </location>
</feature>
<evidence type="ECO:0000256" key="1">
    <source>
        <dbReference type="SAM" id="SignalP"/>
    </source>
</evidence>